<keyword evidence="10" id="KW-0234">DNA repair</keyword>
<keyword evidence="9" id="KW-0233">DNA recombination</keyword>
<comment type="subcellular location">
    <subcellularLocation>
        <location evidence="2">Chromosome</location>
    </subcellularLocation>
    <subcellularLocation>
        <location evidence="1">Nucleus</location>
    </subcellularLocation>
</comment>
<keyword evidence="11" id="KW-0539">Nucleus</keyword>
<dbReference type="GO" id="GO:0003684">
    <property type="term" value="F:damaged DNA binding"/>
    <property type="evidence" value="ECO:0007669"/>
    <property type="project" value="TreeGrafter"/>
</dbReference>
<keyword evidence="8 12" id="KW-0175">Coiled coil</keyword>
<dbReference type="STRING" id="27835.A0A0N4YNL9"/>
<evidence type="ECO:0000256" key="10">
    <source>
        <dbReference type="ARBA" id="ARBA00023204"/>
    </source>
</evidence>
<evidence type="ECO:0000313" key="15">
    <source>
        <dbReference type="EMBL" id="VDL82558.1"/>
    </source>
</evidence>
<dbReference type="SUPFAM" id="SSF52540">
    <property type="entry name" value="P-loop containing nucleoside triphosphate hydrolases"/>
    <property type="match status" value="1"/>
</dbReference>
<dbReference type="GO" id="GO:0016887">
    <property type="term" value="F:ATP hydrolysis activity"/>
    <property type="evidence" value="ECO:0007669"/>
    <property type="project" value="InterPro"/>
</dbReference>
<dbReference type="Pfam" id="PF13476">
    <property type="entry name" value="AAA_23"/>
    <property type="match status" value="1"/>
</dbReference>
<feature type="compositionally biased region" description="Acidic residues" evidence="13">
    <location>
        <begin position="1"/>
        <end position="22"/>
    </location>
</feature>
<evidence type="ECO:0000256" key="4">
    <source>
        <dbReference type="ARBA" id="ARBA00022454"/>
    </source>
</evidence>
<evidence type="ECO:0000256" key="2">
    <source>
        <dbReference type="ARBA" id="ARBA00004286"/>
    </source>
</evidence>
<proteinExistence type="inferred from homology"/>
<comment type="similarity">
    <text evidence="3">Belongs to the SMC family. SMC6 subfamily.</text>
</comment>
<feature type="domain" description="Rad50/SbcC-type AAA" evidence="14">
    <location>
        <begin position="120"/>
        <end position="332"/>
    </location>
</feature>
<dbReference type="GO" id="GO:0005634">
    <property type="term" value="C:nucleus"/>
    <property type="evidence" value="ECO:0007669"/>
    <property type="project" value="UniProtKB-SubCell"/>
</dbReference>
<feature type="coiled-coil region" evidence="12">
    <location>
        <begin position="319"/>
        <end position="489"/>
    </location>
</feature>
<keyword evidence="16" id="KW-1185">Reference proteome</keyword>
<evidence type="ECO:0000256" key="12">
    <source>
        <dbReference type="SAM" id="Coils"/>
    </source>
</evidence>
<accession>A0A0N4YNL9</accession>
<dbReference type="WBParaSite" id="NBR_0001883201-mRNA-1">
    <property type="protein sequence ID" value="NBR_0001883201-mRNA-1"/>
    <property type="gene ID" value="NBR_0001883201"/>
</dbReference>
<evidence type="ECO:0000313" key="16">
    <source>
        <dbReference type="Proteomes" id="UP000271162"/>
    </source>
</evidence>
<evidence type="ECO:0000256" key="9">
    <source>
        <dbReference type="ARBA" id="ARBA00023172"/>
    </source>
</evidence>
<evidence type="ECO:0000313" key="17">
    <source>
        <dbReference type="WBParaSite" id="NBR_0001883201-mRNA-1"/>
    </source>
</evidence>
<dbReference type="GO" id="GO:0003697">
    <property type="term" value="F:single-stranded DNA binding"/>
    <property type="evidence" value="ECO:0007669"/>
    <property type="project" value="TreeGrafter"/>
</dbReference>
<dbReference type="GO" id="GO:0030915">
    <property type="term" value="C:Smc5-Smc6 complex"/>
    <property type="evidence" value="ECO:0007669"/>
    <property type="project" value="TreeGrafter"/>
</dbReference>
<dbReference type="PANTHER" id="PTHR19306:SF6">
    <property type="entry name" value="STRUCTURAL MAINTENANCE OF CHROMOSOMES PROTEIN 6"/>
    <property type="match status" value="1"/>
</dbReference>
<organism evidence="17">
    <name type="scientific">Nippostrongylus brasiliensis</name>
    <name type="common">Rat hookworm</name>
    <dbReference type="NCBI Taxonomy" id="27835"/>
    <lineage>
        <taxon>Eukaryota</taxon>
        <taxon>Metazoa</taxon>
        <taxon>Ecdysozoa</taxon>
        <taxon>Nematoda</taxon>
        <taxon>Chromadorea</taxon>
        <taxon>Rhabditida</taxon>
        <taxon>Rhabditina</taxon>
        <taxon>Rhabditomorpha</taxon>
        <taxon>Strongyloidea</taxon>
        <taxon>Heligmosomidae</taxon>
        <taxon>Nippostrongylus</taxon>
    </lineage>
</organism>
<evidence type="ECO:0000256" key="1">
    <source>
        <dbReference type="ARBA" id="ARBA00004123"/>
    </source>
</evidence>
<feature type="region of interest" description="Disordered" evidence="13">
    <location>
        <begin position="1"/>
        <end position="38"/>
    </location>
</feature>
<dbReference type="Proteomes" id="UP000271162">
    <property type="component" value="Unassembled WGS sequence"/>
</dbReference>
<dbReference type="InterPro" id="IPR027417">
    <property type="entry name" value="P-loop_NTPase"/>
</dbReference>
<name>A0A0N4YNL9_NIPBR</name>
<evidence type="ECO:0000259" key="14">
    <source>
        <dbReference type="Pfam" id="PF13476"/>
    </source>
</evidence>
<dbReference type="EMBL" id="UYSL01023694">
    <property type="protein sequence ID" value="VDL82558.1"/>
    <property type="molecule type" value="Genomic_DNA"/>
</dbReference>
<feature type="compositionally biased region" description="Polar residues" evidence="13">
    <location>
        <begin position="23"/>
        <end position="38"/>
    </location>
</feature>
<evidence type="ECO:0000256" key="5">
    <source>
        <dbReference type="ARBA" id="ARBA00022741"/>
    </source>
</evidence>
<keyword evidence="5" id="KW-0547">Nucleotide-binding</keyword>
<evidence type="ECO:0000256" key="3">
    <source>
        <dbReference type="ARBA" id="ARBA00006793"/>
    </source>
</evidence>
<keyword evidence="4" id="KW-0158">Chromosome</keyword>
<dbReference type="InterPro" id="IPR038729">
    <property type="entry name" value="Rad50/SbcC_AAA"/>
</dbReference>
<dbReference type="GO" id="GO:0035861">
    <property type="term" value="C:site of double-strand break"/>
    <property type="evidence" value="ECO:0007669"/>
    <property type="project" value="TreeGrafter"/>
</dbReference>
<evidence type="ECO:0000256" key="8">
    <source>
        <dbReference type="ARBA" id="ARBA00023054"/>
    </source>
</evidence>
<evidence type="ECO:0000256" key="6">
    <source>
        <dbReference type="ARBA" id="ARBA00022763"/>
    </source>
</evidence>
<reference evidence="17" key="1">
    <citation type="submission" date="2017-02" db="UniProtKB">
        <authorList>
            <consortium name="WormBaseParasite"/>
        </authorList>
    </citation>
    <scope>IDENTIFICATION</scope>
</reference>
<evidence type="ECO:0000256" key="7">
    <source>
        <dbReference type="ARBA" id="ARBA00022840"/>
    </source>
</evidence>
<keyword evidence="7" id="KW-0067">ATP-binding</keyword>
<gene>
    <name evidence="15" type="ORF">NBR_LOCUS18833</name>
</gene>
<keyword evidence="6" id="KW-0227">DNA damage</keyword>
<dbReference type="PANTHER" id="PTHR19306">
    <property type="entry name" value="STRUCTURAL MAINTENANCE OF CHROMOSOMES 5,6 SMC5, SMC6"/>
    <property type="match status" value="1"/>
</dbReference>
<dbReference type="GO" id="GO:0005524">
    <property type="term" value="F:ATP binding"/>
    <property type="evidence" value="ECO:0007669"/>
    <property type="project" value="UniProtKB-KW"/>
</dbReference>
<dbReference type="GO" id="GO:0000724">
    <property type="term" value="P:double-strand break repair via homologous recombination"/>
    <property type="evidence" value="ECO:0007669"/>
    <property type="project" value="TreeGrafter"/>
</dbReference>
<dbReference type="Gene3D" id="3.40.50.300">
    <property type="entry name" value="P-loop containing nucleotide triphosphate hydrolases"/>
    <property type="match status" value="1"/>
</dbReference>
<evidence type="ECO:0000256" key="13">
    <source>
        <dbReference type="SAM" id="MobiDB-lite"/>
    </source>
</evidence>
<reference evidence="15 16" key="2">
    <citation type="submission" date="2018-11" db="EMBL/GenBank/DDBJ databases">
        <authorList>
            <consortium name="Pathogen Informatics"/>
        </authorList>
    </citation>
    <scope>NUCLEOTIDE SEQUENCE [LARGE SCALE GENOMIC DNA]</scope>
</reference>
<evidence type="ECO:0000256" key="11">
    <source>
        <dbReference type="ARBA" id="ARBA00023242"/>
    </source>
</evidence>
<dbReference type="OMA" id="NERIELH"/>
<protein>
    <submittedName>
        <fullName evidence="17">Structural maintenance of chromosomes protein 6 (inferred by orthology to a human protein)</fullName>
    </submittedName>
</protein>
<sequence>MEDIPMTQEEEATQMEPDEDEFQYTTTTMKGNPNTLGMPTKQQNLGHLHYGYADDKMAAVDDDMETDADAENRHGVSLRRKRPHLSGDVVDSHSKLMRSSAISTENSQLPSSVAGRVAGIELENFMCHGHLKVTFDTVNNNCFYIGGPNGSGKSALFASLNIGLGGRGNDNDRGSSVRTYIKEGKSKAKIRLILTNRGVGSHPDFGDFIVVERNITPSSSTYVLKSITEKVNHRQESLVSKKKSDLDQLRVRLGIQLNNPIFWMSQDRSRHFLQQMKPDRLYKIFMHATELEHTRECYEKCEAIVESIDAMCRSMKGEFEKQKREYQSMVEECRRLRNIQEMRNQQSEVGWMLLWCPLRDDIQVMEKKRQRFQAELDVIQSAIEENSKKTEQCTSEASALRTCVERKTEALRNLKEKMASMMSEIRGIRNDIESNESKRRQLESSRASFEKRRDRLTEQIAKYEEESQCEKRKEELAATKTKMDKITQKLVQLKFCWWPDFAVSARGRSFENEKTYGRKVTGRVRDLEQEIHRAEMTSKNAVMRFGENIPRILEVLQANAEKFEYMPRGPIGMYIKVNDRRWAFAVEEATRRVLTSFVFNSKRDHQVFERLMRDNAVRGSLPNAIFSKFNVPAHNVTRNEPSSDWDTILRVIDVNDTVVRLV</sequence>
<dbReference type="AlphaFoldDB" id="A0A0N4YNL9"/>